<reference evidence="2" key="1">
    <citation type="submission" date="2020-02" db="EMBL/GenBank/DDBJ databases">
        <authorList>
            <person name="Meier V. D."/>
        </authorList>
    </citation>
    <scope>NUCLEOTIDE SEQUENCE</scope>
    <source>
        <strain evidence="2">AVDCRST_MAG07</strain>
    </source>
</reference>
<dbReference type="GO" id="GO:0016491">
    <property type="term" value="F:oxidoreductase activity"/>
    <property type="evidence" value="ECO:0007669"/>
    <property type="project" value="UniProtKB-KW"/>
</dbReference>
<feature type="region of interest" description="Disordered" evidence="1">
    <location>
        <begin position="43"/>
        <end position="72"/>
    </location>
</feature>
<dbReference type="AlphaFoldDB" id="A0A6J4KLK9"/>
<proteinExistence type="predicted"/>
<feature type="region of interest" description="Disordered" evidence="1">
    <location>
        <begin position="129"/>
        <end position="155"/>
    </location>
</feature>
<feature type="non-terminal residue" evidence="2">
    <location>
        <position position="155"/>
    </location>
</feature>
<sequence>EGRGLRLRFHRGLPRPGDDHLRLVVAGLDRDDVPGDVHRTHGHDRLLPAVHGTPHGGPSRGPARRGGQRGLRGGRLLPAAQLVADRPGRLVQHHDGGPGVRAVPRAHGRPGARGLRAGTAVRVLRRHQPHPGADAGRAAGARGAPHEPAQVPGRL</sequence>
<feature type="non-terminal residue" evidence="2">
    <location>
        <position position="1"/>
    </location>
</feature>
<name>A0A6J4KLK9_9ACTN</name>
<dbReference type="EMBL" id="CADCUB010000018">
    <property type="protein sequence ID" value="CAA9308291.1"/>
    <property type="molecule type" value="Genomic_DNA"/>
</dbReference>
<feature type="region of interest" description="Disordered" evidence="1">
    <location>
        <begin position="89"/>
        <end position="113"/>
    </location>
</feature>
<feature type="compositionally biased region" description="Low complexity" evidence="1">
    <location>
        <begin position="130"/>
        <end position="149"/>
    </location>
</feature>
<keyword evidence="2" id="KW-0560">Oxidoreductase</keyword>
<organism evidence="2">
    <name type="scientific">uncultured Frankineae bacterium</name>
    <dbReference type="NCBI Taxonomy" id="437475"/>
    <lineage>
        <taxon>Bacteria</taxon>
        <taxon>Bacillati</taxon>
        <taxon>Actinomycetota</taxon>
        <taxon>Actinomycetes</taxon>
        <taxon>Frankiales</taxon>
        <taxon>environmental samples</taxon>
    </lineage>
</organism>
<protein>
    <submittedName>
        <fullName evidence="2">Cytochrome c oxidase polypeptide IV</fullName>
        <ecNumber evidence="2">1.9.3.1</ecNumber>
    </submittedName>
</protein>
<evidence type="ECO:0000256" key="1">
    <source>
        <dbReference type="SAM" id="MobiDB-lite"/>
    </source>
</evidence>
<evidence type="ECO:0000313" key="2">
    <source>
        <dbReference type="EMBL" id="CAA9308291.1"/>
    </source>
</evidence>
<accession>A0A6J4KLK9</accession>
<gene>
    <name evidence="2" type="ORF">AVDCRST_MAG07-438</name>
</gene>
<dbReference type="EC" id="1.9.3.1" evidence="2"/>